<dbReference type="Pfam" id="PF00011">
    <property type="entry name" value="HSP20"/>
    <property type="match status" value="1"/>
</dbReference>
<feature type="transmembrane region" description="Helical" evidence="3">
    <location>
        <begin position="154"/>
        <end position="175"/>
    </location>
</feature>
<dbReference type="AlphaFoldDB" id="A0A078HMX3"/>
<keyword evidence="3" id="KW-0472">Membrane</keyword>
<dbReference type="SUPFAM" id="SSF49764">
    <property type="entry name" value="HSP20-like chaperones"/>
    <property type="match status" value="1"/>
</dbReference>
<keyword evidence="3" id="KW-1133">Transmembrane helix</keyword>
<dbReference type="CDD" id="cd06464">
    <property type="entry name" value="ACD_sHsps-like"/>
    <property type="match status" value="1"/>
</dbReference>
<dbReference type="Gramene" id="CDY38714">
    <property type="protein sequence ID" value="CDY38714"/>
    <property type="gene ID" value="GSBRNA2T00066489001"/>
</dbReference>
<evidence type="ECO:0000313" key="6">
    <source>
        <dbReference type="Proteomes" id="UP000028999"/>
    </source>
</evidence>
<dbReference type="Gene3D" id="2.60.40.790">
    <property type="match status" value="1"/>
</dbReference>
<dbReference type="InterPro" id="IPR002068">
    <property type="entry name" value="A-crystallin/Hsp20_dom"/>
</dbReference>
<evidence type="ECO:0000259" key="4">
    <source>
        <dbReference type="PROSITE" id="PS01031"/>
    </source>
</evidence>
<dbReference type="PaxDb" id="3708-A0A078HMX3"/>
<comment type="similarity">
    <text evidence="1 2">Belongs to the small heat shock protein (HSP20) family.</text>
</comment>
<evidence type="ECO:0000256" key="3">
    <source>
        <dbReference type="SAM" id="Phobius"/>
    </source>
</evidence>
<dbReference type="OrthoDB" id="1431247at2759"/>
<evidence type="ECO:0000256" key="2">
    <source>
        <dbReference type="RuleBase" id="RU003616"/>
    </source>
</evidence>
<dbReference type="STRING" id="3708.A0A078HMX3"/>
<dbReference type="EMBL" id="LK032431">
    <property type="protein sequence ID" value="CDY38714.1"/>
    <property type="molecule type" value="Genomic_DNA"/>
</dbReference>
<reference evidence="5 6" key="1">
    <citation type="journal article" date="2014" name="Science">
        <title>Plant genetics. Early allopolyploid evolution in the post-Neolithic Brassica napus oilseed genome.</title>
        <authorList>
            <person name="Chalhoub B."/>
            <person name="Denoeud F."/>
            <person name="Liu S."/>
            <person name="Parkin I.A."/>
            <person name="Tang H."/>
            <person name="Wang X."/>
            <person name="Chiquet J."/>
            <person name="Belcram H."/>
            <person name="Tong C."/>
            <person name="Samans B."/>
            <person name="Correa M."/>
            <person name="Da Silva C."/>
            <person name="Just J."/>
            <person name="Falentin C."/>
            <person name="Koh C.S."/>
            <person name="Le Clainche I."/>
            <person name="Bernard M."/>
            <person name="Bento P."/>
            <person name="Noel B."/>
            <person name="Labadie K."/>
            <person name="Alberti A."/>
            <person name="Charles M."/>
            <person name="Arnaud D."/>
            <person name="Guo H."/>
            <person name="Daviaud C."/>
            <person name="Alamery S."/>
            <person name="Jabbari K."/>
            <person name="Zhao M."/>
            <person name="Edger P.P."/>
            <person name="Chelaifa H."/>
            <person name="Tack D."/>
            <person name="Lassalle G."/>
            <person name="Mestiri I."/>
            <person name="Schnel N."/>
            <person name="Le Paslier M.C."/>
            <person name="Fan G."/>
            <person name="Renault V."/>
            <person name="Bayer P.E."/>
            <person name="Golicz A.A."/>
            <person name="Manoli S."/>
            <person name="Lee T.H."/>
            <person name="Thi V.H."/>
            <person name="Chalabi S."/>
            <person name="Hu Q."/>
            <person name="Fan C."/>
            <person name="Tollenaere R."/>
            <person name="Lu Y."/>
            <person name="Battail C."/>
            <person name="Shen J."/>
            <person name="Sidebottom C.H."/>
            <person name="Wang X."/>
            <person name="Canaguier A."/>
            <person name="Chauveau A."/>
            <person name="Berard A."/>
            <person name="Deniot G."/>
            <person name="Guan M."/>
            <person name="Liu Z."/>
            <person name="Sun F."/>
            <person name="Lim Y.P."/>
            <person name="Lyons E."/>
            <person name="Town C.D."/>
            <person name="Bancroft I."/>
            <person name="Wang X."/>
            <person name="Meng J."/>
            <person name="Ma J."/>
            <person name="Pires J.C."/>
            <person name="King G.J."/>
            <person name="Brunel D."/>
            <person name="Delourme R."/>
            <person name="Renard M."/>
            <person name="Aury J.M."/>
            <person name="Adams K.L."/>
            <person name="Batley J."/>
            <person name="Snowdon R.J."/>
            <person name="Tost J."/>
            <person name="Edwards D."/>
            <person name="Zhou Y."/>
            <person name="Hua W."/>
            <person name="Sharpe A.G."/>
            <person name="Paterson A.H."/>
            <person name="Guan C."/>
            <person name="Wincker P."/>
        </authorList>
    </citation>
    <scope>NUCLEOTIDE SEQUENCE [LARGE SCALE GENOMIC DNA]</scope>
    <source>
        <strain evidence="6">cv. Darmor-bzh</strain>
    </source>
</reference>
<dbReference type="OMA" id="QYFMASP"/>
<protein>
    <submittedName>
        <fullName evidence="5">BnaC03g15350D protein</fullName>
    </submittedName>
</protein>
<sequence length="183" mass="20075">MAVTKEGGPTHFYEEIEPFCRWRRTEDVDIVELHLPSGLKKEHLKIQISNTGILTITGSCPVDKTKSIKFRKETKVEKSCNRNEIRAKFSKGVLYVTMPKTSPTAVAPYIGSQGNTSGTRVSKSDADGSNIAKCGRESHSKFSSLRERLWRKPIIEGVAALVVVVVAVVGAVKAYQCVIASPV</sequence>
<proteinExistence type="inferred from homology"/>
<name>A0A078HMX3_BRANA</name>
<dbReference type="KEGG" id="bna:106443376"/>
<evidence type="ECO:0000313" key="5">
    <source>
        <dbReference type="EMBL" id="CDY38714.1"/>
    </source>
</evidence>
<gene>
    <name evidence="5" type="primary">BnaC03g15350D</name>
    <name evidence="5" type="ORF">GSBRNA2T00066489001</name>
</gene>
<keyword evidence="3" id="KW-0812">Transmembrane</keyword>
<dbReference type="InterPro" id="IPR008978">
    <property type="entry name" value="HSP20-like_chaperone"/>
</dbReference>
<evidence type="ECO:0000256" key="1">
    <source>
        <dbReference type="PROSITE-ProRule" id="PRU00285"/>
    </source>
</evidence>
<feature type="domain" description="SHSP" evidence="4">
    <location>
        <begin position="10"/>
        <end position="115"/>
    </location>
</feature>
<organism evidence="5 6">
    <name type="scientific">Brassica napus</name>
    <name type="common">Rape</name>
    <dbReference type="NCBI Taxonomy" id="3708"/>
    <lineage>
        <taxon>Eukaryota</taxon>
        <taxon>Viridiplantae</taxon>
        <taxon>Streptophyta</taxon>
        <taxon>Embryophyta</taxon>
        <taxon>Tracheophyta</taxon>
        <taxon>Spermatophyta</taxon>
        <taxon>Magnoliopsida</taxon>
        <taxon>eudicotyledons</taxon>
        <taxon>Gunneridae</taxon>
        <taxon>Pentapetalae</taxon>
        <taxon>rosids</taxon>
        <taxon>malvids</taxon>
        <taxon>Brassicales</taxon>
        <taxon>Brassicaceae</taxon>
        <taxon>Brassiceae</taxon>
        <taxon>Brassica</taxon>
    </lineage>
</organism>
<dbReference type="SMR" id="A0A078HMX3"/>
<keyword evidence="6" id="KW-1185">Reference proteome</keyword>
<dbReference type="PROSITE" id="PS01031">
    <property type="entry name" value="SHSP"/>
    <property type="match status" value="1"/>
</dbReference>
<accession>A0A078HMX3</accession>
<dbReference type="Proteomes" id="UP000028999">
    <property type="component" value="Unassembled WGS sequence"/>
</dbReference>